<keyword evidence="3" id="KW-1185">Reference proteome</keyword>
<proteinExistence type="predicted"/>
<dbReference type="Pfam" id="PF09922">
    <property type="entry name" value="LiaF-like_C"/>
    <property type="match status" value="1"/>
</dbReference>
<dbReference type="STRING" id="1035195.HMPREF9997_01780"/>
<dbReference type="HOGENOM" id="CLU_075817_1_1_11"/>
<evidence type="ECO:0000259" key="1">
    <source>
        <dbReference type="Pfam" id="PF09922"/>
    </source>
</evidence>
<sequence length="205" mass="22201">MNLGRFITMTSPVPFQDKREYAQAQLTQAVGDGRLDLGRFSDLVGTVWETDDIATIDRITREVAVVPNSSVEQTVQTAPATPPTDIPTRLVAIFGTHKRKGRFRLPGMAQALCIFGDVTLDLSEASLTAPETLVDVTCIFGTIKVIVPPGVMVESQVASVFGEDKVTISETTIPNGPRITLRGANIFGTVKAKNPGKSWFTKFYG</sequence>
<name>L1MF22_9CORY</name>
<dbReference type="OrthoDB" id="4772576at2"/>
<dbReference type="eggNOG" id="COG4758">
    <property type="taxonomic scope" value="Bacteria"/>
</dbReference>
<dbReference type="Proteomes" id="UP000010445">
    <property type="component" value="Unassembled WGS sequence"/>
</dbReference>
<accession>L1MF22</accession>
<evidence type="ECO:0000313" key="3">
    <source>
        <dbReference type="Proteomes" id="UP000010445"/>
    </source>
</evidence>
<protein>
    <recommendedName>
        <fullName evidence="1">Cell wall-active antibiotics response LiaF-like C-terminal domain-containing protein</fullName>
    </recommendedName>
</protein>
<feature type="domain" description="Cell wall-active antibiotics response LiaF-like C-terminal" evidence="1">
    <location>
        <begin position="112"/>
        <end position="166"/>
    </location>
</feature>
<reference evidence="2 3" key="1">
    <citation type="submission" date="2012-05" db="EMBL/GenBank/DDBJ databases">
        <authorList>
            <person name="Weinstock G."/>
            <person name="Sodergren E."/>
            <person name="Lobos E.A."/>
            <person name="Fulton L."/>
            <person name="Fulton R."/>
            <person name="Courtney L."/>
            <person name="Fronick C."/>
            <person name="O'Laughlin M."/>
            <person name="Godfrey J."/>
            <person name="Wilson R.M."/>
            <person name="Miner T."/>
            <person name="Farmer C."/>
            <person name="Delehaunty K."/>
            <person name="Cordes M."/>
            <person name="Minx P."/>
            <person name="Tomlinson C."/>
            <person name="Chen J."/>
            <person name="Wollam A."/>
            <person name="Pepin K.H."/>
            <person name="Bhonagiri V."/>
            <person name="Zhang X."/>
            <person name="Suruliraj S."/>
            <person name="Warren W."/>
            <person name="Mitreva M."/>
            <person name="Mardis E.R."/>
            <person name="Wilson R.K."/>
        </authorList>
    </citation>
    <scope>NUCLEOTIDE SEQUENCE [LARGE SCALE GENOMIC DNA]</scope>
    <source>
        <strain evidence="2 3">F0235</strain>
    </source>
</reference>
<gene>
    <name evidence="2" type="ORF">HMPREF9997_01780</name>
</gene>
<organism evidence="2 3">
    <name type="scientific">Corynebacterium durum F0235</name>
    <dbReference type="NCBI Taxonomy" id="1035195"/>
    <lineage>
        <taxon>Bacteria</taxon>
        <taxon>Bacillati</taxon>
        <taxon>Actinomycetota</taxon>
        <taxon>Actinomycetes</taxon>
        <taxon>Mycobacteriales</taxon>
        <taxon>Corynebacteriaceae</taxon>
        <taxon>Corynebacterium</taxon>
    </lineage>
</organism>
<dbReference type="AlphaFoldDB" id="L1MF22"/>
<dbReference type="PATRIC" id="fig|1035195.3.peg.1611"/>
<dbReference type="InterPro" id="IPR024425">
    <property type="entry name" value="LiaF-like_C"/>
</dbReference>
<evidence type="ECO:0000313" key="2">
    <source>
        <dbReference type="EMBL" id="EKX89536.1"/>
    </source>
</evidence>
<dbReference type="PANTHER" id="PTHR40763:SF5">
    <property type="entry name" value="MEMBRANE PROTEIN"/>
    <property type="match status" value="1"/>
</dbReference>
<comment type="caution">
    <text evidence="2">The sequence shown here is derived from an EMBL/GenBank/DDBJ whole genome shotgun (WGS) entry which is preliminary data.</text>
</comment>
<dbReference type="PANTHER" id="PTHR40763">
    <property type="entry name" value="MEMBRANE PROTEIN-RELATED"/>
    <property type="match status" value="1"/>
</dbReference>
<dbReference type="EMBL" id="AMEM01000023">
    <property type="protein sequence ID" value="EKX89536.1"/>
    <property type="molecule type" value="Genomic_DNA"/>
</dbReference>